<feature type="signal peptide" evidence="2">
    <location>
        <begin position="1"/>
        <end position="18"/>
    </location>
</feature>
<evidence type="ECO:0000313" key="3">
    <source>
        <dbReference type="EMBL" id="KAH6589783.1"/>
    </source>
</evidence>
<gene>
    <name evidence="3" type="ORF">BASA50_009801</name>
</gene>
<feature type="region of interest" description="Disordered" evidence="1">
    <location>
        <begin position="317"/>
        <end position="341"/>
    </location>
</feature>
<feature type="region of interest" description="Disordered" evidence="1">
    <location>
        <begin position="54"/>
        <end position="76"/>
    </location>
</feature>
<dbReference type="EMBL" id="JAFCIX010000440">
    <property type="protein sequence ID" value="KAH6589783.1"/>
    <property type="molecule type" value="Genomic_DNA"/>
</dbReference>
<organism evidence="3 4">
    <name type="scientific">Batrachochytrium salamandrivorans</name>
    <dbReference type="NCBI Taxonomy" id="1357716"/>
    <lineage>
        <taxon>Eukaryota</taxon>
        <taxon>Fungi</taxon>
        <taxon>Fungi incertae sedis</taxon>
        <taxon>Chytridiomycota</taxon>
        <taxon>Chytridiomycota incertae sedis</taxon>
        <taxon>Chytridiomycetes</taxon>
        <taxon>Rhizophydiales</taxon>
        <taxon>Rhizophydiales incertae sedis</taxon>
        <taxon>Batrachochytrium</taxon>
    </lineage>
</organism>
<feature type="compositionally biased region" description="Polar residues" evidence="1">
    <location>
        <begin position="319"/>
        <end position="334"/>
    </location>
</feature>
<keyword evidence="4" id="KW-1185">Reference proteome</keyword>
<accession>A0ABQ8F335</accession>
<feature type="compositionally biased region" description="Low complexity" evidence="1">
    <location>
        <begin position="56"/>
        <end position="72"/>
    </location>
</feature>
<protein>
    <submittedName>
        <fullName evidence="3">Uncharacterized protein</fullName>
    </submittedName>
</protein>
<proteinExistence type="predicted"/>
<comment type="caution">
    <text evidence="3">The sequence shown here is derived from an EMBL/GenBank/DDBJ whole genome shotgun (WGS) entry which is preliminary data.</text>
</comment>
<feature type="chain" id="PRO_5047246928" evidence="2">
    <location>
        <begin position="19"/>
        <end position="349"/>
    </location>
</feature>
<evidence type="ECO:0000256" key="2">
    <source>
        <dbReference type="SAM" id="SignalP"/>
    </source>
</evidence>
<reference evidence="3 4" key="1">
    <citation type="submission" date="2021-02" db="EMBL/GenBank/DDBJ databases">
        <title>Variation within the Batrachochytrium salamandrivorans European outbreak.</title>
        <authorList>
            <person name="Kelly M."/>
            <person name="Pasmans F."/>
            <person name="Shea T.P."/>
            <person name="Munoz J.F."/>
            <person name="Carranza S."/>
            <person name="Cuomo C.A."/>
            <person name="Martel A."/>
        </authorList>
    </citation>
    <scope>NUCLEOTIDE SEQUENCE [LARGE SCALE GENOMIC DNA]</scope>
    <source>
        <strain evidence="3 4">AMFP18/2</strain>
    </source>
</reference>
<evidence type="ECO:0000313" key="4">
    <source>
        <dbReference type="Proteomes" id="UP001648503"/>
    </source>
</evidence>
<dbReference type="Proteomes" id="UP001648503">
    <property type="component" value="Unassembled WGS sequence"/>
</dbReference>
<name>A0ABQ8F335_9FUNG</name>
<keyword evidence="2" id="KW-0732">Signal</keyword>
<sequence length="349" mass="39644">MRAGIGIILSVLSFSVFAEVTSDYDYHGPLLVRRAVSPNNRVVLWKKNNDKQVEFGPSNSGAGTSTSNGGSNLDYSSDNRVPSKLDRFLAFLKRLYRFLKISWNTQKQKYIRWRDKRLIKKAVKKLTGIVQGQRKKEFLSKIDKFLTTSLESVRMAFGLFDSKTKIPIFLLSIPKGKNQRSLTKEMVELQNTGKKHTKEYLDKVLLAIAGIIKNPEDMVKELDRITNSASEISTILRNLYDDGYKPLVSKVGHENNEKNIKVTEQYISSLKRCYNGPWVPYNAILGEINRGKVTLKKKKPSRFANFKLQVKSRLGIKSKPSTGATSNTEPSNRMPSKEDINKVLKEMFG</sequence>
<evidence type="ECO:0000256" key="1">
    <source>
        <dbReference type="SAM" id="MobiDB-lite"/>
    </source>
</evidence>